<evidence type="ECO:0000313" key="3">
    <source>
        <dbReference type="Proteomes" id="UP000007755"/>
    </source>
</evidence>
<evidence type="ECO:0000256" key="1">
    <source>
        <dbReference type="SAM" id="MobiDB-lite"/>
    </source>
</evidence>
<gene>
    <name evidence="2" type="ORF">G5I_02183</name>
</gene>
<name>F4W9M9_ACREC</name>
<reference evidence="2" key="1">
    <citation type="submission" date="2011-02" db="EMBL/GenBank/DDBJ databases">
        <title>The genome of the leaf-cutting ant Acromyrmex echinatior suggests key adaptations to social evolution and fungus farming.</title>
        <authorList>
            <person name="Nygaard S."/>
            <person name="Zhang G."/>
        </authorList>
    </citation>
    <scope>NUCLEOTIDE SEQUENCE</scope>
</reference>
<dbReference type="Proteomes" id="UP000007755">
    <property type="component" value="Unassembled WGS sequence"/>
</dbReference>
<protein>
    <submittedName>
        <fullName evidence="2">Uncharacterized protein</fullName>
    </submittedName>
</protein>
<organism evidence="3">
    <name type="scientific">Acromyrmex echinatior</name>
    <name type="common">Panamanian leafcutter ant</name>
    <name type="synonym">Acromyrmex octospinosus echinatior</name>
    <dbReference type="NCBI Taxonomy" id="103372"/>
    <lineage>
        <taxon>Eukaryota</taxon>
        <taxon>Metazoa</taxon>
        <taxon>Ecdysozoa</taxon>
        <taxon>Arthropoda</taxon>
        <taxon>Hexapoda</taxon>
        <taxon>Insecta</taxon>
        <taxon>Pterygota</taxon>
        <taxon>Neoptera</taxon>
        <taxon>Endopterygota</taxon>
        <taxon>Hymenoptera</taxon>
        <taxon>Apocrita</taxon>
        <taxon>Aculeata</taxon>
        <taxon>Formicoidea</taxon>
        <taxon>Formicidae</taxon>
        <taxon>Myrmicinae</taxon>
        <taxon>Acromyrmex</taxon>
    </lineage>
</organism>
<evidence type="ECO:0000313" key="2">
    <source>
        <dbReference type="EMBL" id="EGI69015.1"/>
    </source>
</evidence>
<feature type="region of interest" description="Disordered" evidence="1">
    <location>
        <begin position="1"/>
        <end position="51"/>
    </location>
</feature>
<accession>F4W9M9</accession>
<keyword evidence="3" id="KW-1185">Reference proteome</keyword>
<dbReference type="AlphaFoldDB" id="F4W9M9"/>
<proteinExistence type="predicted"/>
<sequence>MLIIKPSWEPIYPKERKRGRGEERESNRDQQIAKQDLKDHSRTISSHGVPLHPPPNAGVYDACIVRLFVLLDLDWLARGKGGACRIANVTTRSRKIIKWNNVKRGHKSSGSEFPRLFLSGLACQAKCDEANMEKTTSIGRKEATRSYIRKR</sequence>
<dbReference type="InParanoid" id="F4W9M9"/>
<dbReference type="EMBL" id="GL888033">
    <property type="protein sequence ID" value="EGI69015.1"/>
    <property type="molecule type" value="Genomic_DNA"/>
</dbReference>